<dbReference type="GO" id="GO:0016020">
    <property type="term" value="C:membrane"/>
    <property type="evidence" value="ECO:0007669"/>
    <property type="project" value="TreeGrafter"/>
</dbReference>
<name>A0AAV1RZW1_9ROSI</name>
<dbReference type="AlphaFoldDB" id="A0AAV1RZW1"/>
<protein>
    <submittedName>
        <fullName evidence="1">Uncharacterized protein</fullName>
    </submittedName>
</protein>
<dbReference type="Proteomes" id="UP001314170">
    <property type="component" value="Unassembled WGS sequence"/>
</dbReference>
<sequence>MMMRKSAFTASAPAFQLQREIGIYFYVEILKMEMPSDAAMYWFYFKKLAARSRGEEYELFWPKQQEFVRMASRFGAKIVPFGAVEKMR</sequence>
<comment type="caution">
    <text evidence="1">The sequence shown here is derived from an EMBL/GenBank/DDBJ whole genome shotgun (WGS) entry which is preliminary data.</text>
</comment>
<evidence type="ECO:0000313" key="2">
    <source>
        <dbReference type="Proteomes" id="UP001314170"/>
    </source>
</evidence>
<reference evidence="1 2" key="1">
    <citation type="submission" date="2024-01" db="EMBL/GenBank/DDBJ databases">
        <authorList>
            <person name="Waweru B."/>
        </authorList>
    </citation>
    <scope>NUCLEOTIDE SEQUENCE [LARGE SCALE GENOMIC DNA]</scope>
</reference>
<gene>
    <name evidence="1" type="ORF">DCAF_LOCUS15973</name>
</gene>
<proteinExistence type="predicted"/>
<accession>A0AAV1RZW1</accession>
<organism evidence="1 2">
    <name type="scientific">Dovyalis caffra</name>
    <dbReference type="NCBI Taxonomy" id="77055"/>
    <lineage>
        <taxon>Eukaryota</taxon>
        <taxon>Viridiplantae</taxon>
        <taxon>Streptophyta</taxon>
        <taxon>Embryophyta</taxon>
        <taxon>Tracheophyta</taxon>
        <taxon>Spermatophyta</taxon>
        <taxon>Magnoliopsida</taxon>
        <taxon>eudicotyledons</taxon>
        <taxon>Gunneridae</taxon>
        <taxon>Pentapetalae</taxon>
        <taxon>rosids</taxon>
        <taxon>fabids</taxon>
        <taxon>Malpighiales</taxon>
        <taxon>Salicaceae</taxon>
        <taxon>Flacourtieae</taxon>
        <taxon>Dovyalis</taxon>
    </lineage>
</organism>
<dbReference type="PANTHER" id="PTHR22753:SF14">
    <property type="entry name" value="MONOACYLGLYCEROL_DIACYLGLYCEROL O-ACYLTRANSFERASE"/>
    <property type="match status" value="1"/>
</dbReference>
<keyword evidence="2" id="KW-1185">Reference proteome</keyword>
<dbReference type="EMBL" id="CAWUPB010001160">
    <property type="protein sequence ID" value="CAK7340884.1"/>
    <property type="molecule type" value="Genomic_DNA"/>
</dbReference>
<evidence type="ECO:0000313" key="1">
    <source>
        <dbReference type="EMBL" id="CAK7340884.1"/>
    </source>
</evidence>
<dbReference type="PANTHER" id="PTHR22753">
    <property type="entry name" value="TRANSMEMBRANE PROTEIN 68"/>
    <property type="match status" value="1"/>
</dbReference>